<dbReference type="PANTHER" id="PTHR48098">
    <property type="entry name" value="ENTEROCHELIN ESTERASE-RELATED"/>
    <property type="match status" value="1"/>
</dbReference>
<name>A0A504J5E3_9FLAO</name>
<dbReference type="RefSeq" id="WP_140596133.1">
    <property type="nucleotide sequence ID" value="NZ_VFWZ01000008.1"/>
</dbReference>
<dbReference type="AlphaFoldDB" id="A0A504J5E3"/>
<gene>
    <name evidence="1" type="ORF">FHK87_20565</name>
</gene>
<organism evidence="1 2">
    <name type="scientific">Aquimarina algicola</name>
    <dbReference type="NCBI Taxonomy" id="2589995"/>
    <lineage>
        <taxon>Bacteria</taxon>
        <taxon>Pseudomonadati</taxon>
        <taxon>Bacteroidota</taxon>
        <taxon>Flavobacteriia</taxon>
        <taxon>Flavobacteriales</taxon>
        <taxon>Flavobacteriaceae</taxon>
        <taxon>Aquimarina</taxon>
    </lineage>
</organism>
<reference evidence="1 2" key="1">
    <citation type="submission" date="2019-06" db="EMBL/GenBank/DDBJ databases">
        <authorList>
            <person name="Meng X."/>
        </authorList>
    </citation>
    <scope>NUCLEOTIDE SEQUENCE [LARGE SCALE GENOMIC DNA]</scope>
    <source>
        <strain evidence="1 2">M625</strain>
    </source>
</reference>
<protein>
    <submittedName>
        <fullName evidence="1">Esterase family protein</fullName>
    </submittedName>
</protein>
<dbReference type="Gene3D" id="3.40.50.1820">
    <property type="entry name" value="alpha/beta hydrolase"/>
    <property type="match status" value="1"/>
</dbReference>
<dbReference type="InterPro" id="IPR050583">
    <property type="entry name" value="Mycobacterial_A85_antigen"/>
</dbReference>
<keyword evidence="2" id="KW-1185">Reference proteome</keyword>
<comment type="caution">
    <text evidence="1">The sequence shown here is derived from an EMBL/GenBank/DDBJ whole genome shotgun (WGS) entry which is preliminary data.</text>
</comment>
<dbReference type="GO" id="GO:0016747">
    <property type="term" value="F:acyltransferase activity, transferring groups other than amino-acyl groups"/>
    <property type="evidence" value="ECO:0007669"/>
    <property type="project" value="TreeGrafter"/>
</dbReference>
<proteinExistence type="predicted"/>
<dbReference type="InterPro" id="IPR000801">
    <property type="entry name" value="Esterase-like"/>
</dbReference>
<dbReference type="SUPFAM" id="SSF53474">
    <property type="entry name" value="alpha/beta-Hydrolases"/>
    <property type="match status" value="1"/>
</dbReference>
<dbReference type="PANTHER" id="PTHR48098:SF1">
    <property type="entry name" value="DIACYLGLYCEROL ACYLTRANSFERASE_MYCOLYLTRANSFERASE AG85A"/>
    <property type="match status" value="1"/>
</dbReference>
<sequence>MDSKFRTTEISDPQFESDNLRFITVKTQNLKGRGDICLYVPKLNLPANVPLVILLHGVYGSAWIWSQKGGVHKTANEMINQKEIAPMLIAMPSDGLWGDGSAYLPHNSYNFEKWIVEDVINAVKENIEEVNDNSPIFIGGLSMGGYGALRIGAKYPKLFKGFSGHSSITDISQMTLFVEESLEDYKQENFEYESILSLMKRNKTLLPAFRFDCGIDDALITHNRTLHEELVLECISHEYKEFSGKHEWVYWINHVKDTLRFFNKLL</sequence>
<evidence type="ECO:0000313" key="2">
    <source>
        <dbReference type="Proteomes" id="UP000315540"/>
    </source>
</evidence>
<accession>A0A504J5E3</accession>
<dbReference type="Pfam" id="PF00756">
    <property type="entry name" value="Esterase"/>
    <property type="match status" value="1"/>
</dbReference>
<evidence type="ECO:0000313" key="1">
    <source>
        <dbReference type="EMBL" id="TPN82823.1"/>
    </source>
</evidence>
<dbReference type="Proteomes" id="UP000315540">
    <property type="component" value="Unassembled WGS sequence"/>
</dbReference>
<dbReference type="OrthoDB" id="9803578at2"/>
<dbReference type="InterPro" id="IPR029058">
    <property type="entry name" value="AB_hydrolase_fold"/>
</dbReference>
<dbReference type="EMBL" id="VFWZ01000008">
    <property type="protein sequence ID" value="TPN82823.1"/>
    <property type="molecule type" value="Genomic_DNA"/>
</dbReference>